<feature type="transmembrane region" description="Helical" evidence="3">
    <location>
        <begin position="245"/>
        <end position="268"/>
    </location>
</feature>
<keyword evidence="2" id="KW-1003">Cell membrane</keyword>
<dbReference type="CDD" id="cd17039">
    <property type="entry name" value="Ubl_ubiquitin_like"/>
    <property type="match status" value="1"/>
</dbReference>
<feature type="transmembrane region" description="Helical" evidence="3">
    <location>
        <begin position="309"/>
        <end position="327"/>
    </location>
</feature>
<feature type="transmembrane region" description="Helical" evidence="3">
    <location>
        <begin position="395"/>
        <end position="416"/>
    </location>
</feature>
<dbReference type="PANTHER" id="PTHR43702:SF3">
    <property type="entry name" value="PROTEIN TSGA"/>
    <property type="match status" value="1"/>
</dbReference>
<proteinExistence type="predicted"/>
<feature type="transmembrane region" description="Helical" evidence="3">
    <location>
        <begin position="161"/>
        <end position="184"/>
    </location>
</feature>
<organism evidence="4 5">
    <name type="scientific">Adineta steineri</name>
    <dbReference type="NCBI Taxonomy" id="433720"/>
    <lineage>
        <taxon>Eukaryota</taxon>
        <taxon>Metazoa</taxon>
        <taxon>Spiralia</taxon>
        <taxon>Gnathifera</taxon>
        <taxon>Rotifera</taxon>
        <taxon>Eurotatoria</taxon>
        <taxon>Bdelloidea</taxon>
        <taxon>Adinetida</taxon>
        <taxon>Adinetidae</taxon>
        <taxon>Adineta</taxon>
    </lineage>
</organism>
<dbReference type="PANTHER" id="PTHR43702">
    <property type="entry name" value="L-FUCOSE-PROTON SYMPORTER"/>
    <property type="match status" value="1"/>
</dbReference>
<keyword evidence="3" id="KW-1133">Transmembrane helix</keyword>
<dbReference type="Pfam" id="PF07690">
    <property type="entry name" value="MFS_1"/>
    <property type="match status" value="1"/>
</dbReference>
<keyword evidence="3" id="KW-0472">Membrane</keyword>
<feature type="transmembrane region" description="Helical" evidence="3">
    <location>
        <begin position="196"/>
        <end position="215"/>
    </location>
</feature>
<dbReference type="SUPFAM" id="SSF103473">
    <property type="entry name" value="MFS general substrate transporter"/>
    <property type="match status" value="1"/>
</dbReference>
<dbReference type="InterPro" id="IPR011701">
    <property type="entry name" value="MFS"/>
</dbReference>
<evidence type="ECO:0000313" key="5">
    <source>
        <dbReference type="Proteomes" id="UP000663832"/>
    </source>
</evidence>
<dbReference type="InterPro" id="IPR036259">
    <property type="entry name" value="MFS_trans_sf"/>
</dbReference>
<feature type="transmembrane region" description="Helical" evidence="3">
    <location>
        <begin position="283"/>
        <end position="302"/>
    </location>
</feature>
<dbReference type="OrthoDB" id="546893at2759"/>
<dbReference type="CDD" id="cd17394">
    <property type="entry name" value="MFS_FucP_like"/>
    <property type="match status" value="1"/>
</dbReference>
<evidence type="ECO:0000313" key="4">
    <source>
        <dbReference type="EMBL" id="CAF1467808.1"/>
    </source>
</evidence>
<dbReference type="GO" id="GO:0005886">
    <property type="term" value="C:plasma membrane"/>
    <property type="evidence" value="ECO:0007669"/>
    <property type="project" value="UniProtKB-SubCell"/>
</dbReference>
<feature type="transmembrane region" description="Helical" evidence="3">
    <location>
        <begin position="366"/>
        <end position="383"/>
    </location>
</feature>
<comment type="caution">
    <text evidence="4">The sequence shown here is derived from an EMBL/GenBank/DDBJ whole genome shotgun (WGS) entry which is preliminary data.</text>
</comment>
<dbReference type="Proteomes" id="UP000663832">
    <property type="component" value="Unassembled WGS sequence"/>
</dbReference>
<feature type="transmembrane region" description="Helical" evidence="3">
    <location>
        <begin position="122"/>
        <end position="140"/>
    </location>
</feature>
<dbReference type="InterPro" id="IPR050375">
    <property type="entry name" value="MFS_TsgA-like"/>
</dbReference>
<reference evidence="4" key="1">
    <citation type="submission" date="2021-02" db="EMBL/GenBank/DDBJ databases">
        <authorList>
            <person name="Nowell W R."/>
        </authorList>
    </citation>
    <scope>NUCLEOTIDE SEQUENCE</scope>
</reference>
<name>A0A815QU67_9BILA</name>
<protein>
    <submittedName>
        <fullName evidence="4">Uncharacterized protein</fullName>
    </submittedName>
</protein>
<sequence length="524" mass="57981">MAGGAVISPPSSNHAYLKGRQLIFPLCLAISLFFLWGFSYGLLDVLNKHFQNVLKITRLESTALQIVYFGGGYFCFSPIAAELLKRKGYKITIVMGLALYALGAIGFWPTAHYSNPNNAKQAFGGFIVCTFVIACGLATLETSANSYATIIGDPKSASMRLQFCQSWNGVASFIGPLIASRLFFSSENADNLDNVKYVYIAVACSAVLVGIFFIFSKLPEVITDDEDSAGTSNDDKPLWKQYNMIFAFIAEFCYVGAQVTIGSFFINYATENADFTDPEASNLLSYALIAFTVGRFVGTALAHFFQADLILLVYSIISIVLSAYTSFGYGRSAVIVLMVLYFFESLMFPTIFVMGTTNLGRHTRRGAGILIMGVSGGAVFPPIQGVIADVYSTRISFLVPTVGFIVVLAYALFHWIKHGLKIRRISAIIDLHDIPTAEQKRASIIITPDTANTTIESQHGKTMSMNIAENDNRKVEFIKTQLKHTFHPHGKFHLYYKGRHIKSRHKLCYYGITSNQHNIEIILY</sequence>
<comment type="subcellular location">
    <subcellularLocation>
        <location evidence="1">Cell inner membrane</location>
        <topology evidence="1">Multi-pass membrane protein</topology>
    </subcellularLocation>
</comment>
<evidence type="ECO:0000256" key="2">
    <source>
        <dbReference type="ARBA" id="ARBA00022475"/>
    </source>
</evidence>
<dbReference type="SUPFAM" id="SSF54236">
    <property type="entry name" value="Ubiquitin-like"/>
    <property type="match status" value="1"/>
</dbReference>
<dbReference type="InterPro" id="IPR029071">
    <property type="entry name" value="Ubiquitin-like_domsf"/>
</dbReference>
<dbReference type="EMBL" id="CAJNOM010000492">
    <property type="protein sequence ID" value="CAF1467808.1"/>
    <property type="molecule type" value="Genomic_DNA"/>
</dbReference>
<gene>
    <name evidence="4" type="ORF">QVE165_LOCUS41369</name>
</gene>
<evidence type="ECO:0000256" key="1">
    <source>
        <dbReference type="ARBA" id="ARBA00004429"/>
    </source>
</evidence>
<feature type="transmembrane region" description="Helical" evidence="3">
    <location>
        <begin position="91"/>
        <end position="110"/>
    </location>
</feature>
<keyword evidence="5" id="KW-1185">Reference proteome</keyword>
<dbReference type="Gene3D" id="1.20.1250.20">
    <property type="entry name" value="MFS general substrate transporter like domains"/>
    <property type="match status" value="2"/>
</dbReference>
<accession>A0A815QU67</accession>
<dbReference type="AlphaFoldDB" id="A0A815QU67"/>
<evidence type="ECO:0000256" key="3">
    <source>
        <dbReference type="SAM" id="Phobius"/>
    </source>
</evidence>
<dbReference type="GO" id="GO:0022857">
    <property type="term" value="F:transmembrane transporter activity"/>
    <property type="evidence" value="ECO:0007669"/>
    <property type="project" value="InterPro"/>
</dbReference>
<feature type="transmembrane region" description="Helical" evidence="3">
    <location>
        <begin position="333"/>
        <end position="354"/>
    </location>
</feature>
<feature type="transmembrane region" description="Helical" evidence="3">
    <location>
        <begin position="22"/>
        <end position="43"/>
    </location>
</feature>
<keyword evidence="3" id="KW-0812">Transmembrane</keyword>
<feature type="transmembrane region" description="Helical" evidence="3">
    <location>
        <begin position="63"/>
        <end position="84"/>
    </location>
</feature>